<comment type="caution">
    <text evidence="7">The sequence shown here is derived from an EMBL/GenBank/DDBJ whole genome shotgun (WGS) entry which is preliminary data.</text>
</comment>
<dbReference type="RefSeq" id="WP_132209752.1">
    <property type="nucleotide sequence ID" value="NZ_SLWN01000005.1"/>
</dbReference>
<dbReference type="Proteomes" id="UP000294508">
    <property type="component" value="Unassembled WGS sequence"/>
</dbReference>
<feature type="transmembrane region" description="Helical" evidence="6">
    <location>
        <begin position="195"/>
        <end position="217"/>
    </location>
</feature>
<keyword evidence="4 6" id="KW-1133">Transmembrane helix</keyword>
<feature type="transmembrane region" description="Helical" evidence="6">
    <location>
        <begin position="251"/>
        <end position="273"/>
    </location>
</feature>
<evidence type="ECO:0000256" key="1">
    <source>
        <dbReference type="ARBA" id="ARBA00004141"/>
    </source>
</evidence>
<dbReference type="PANTHER" id="PTHR30238">
    <property type="entry name" value="MEMBRANE BOUND PREDICTED REDOX MODULATOR"/>
    <property type="match status" value="1"/>
</dbReference>
<dbReference type="InterPro" id="IPR022369">
    <property type="entry name" value="Integral_membrane_TerC_rswitch"/>
</dbReference>
<organism evidence="7 8">
    <name type="scientific">Kribbella steppae</name>
    <dbReference type="NCBI Taxonomy" id="2512223"/>
    <lineage>
        <taxon>Bacteria</taxon>
        <taxon>Bacillati</taxon>
        <taxon>Actinomycetota</taxon>
        <taxon>Actinomycetes</taxon>
        <taxon>Propionibacteriales</taxon>
        <taxon>Kribbellaceae</taxon>
        <taxon>Kribbella</taxon>
    </lineage>
</organism>
<feature type="transmembrane region" description="Helical" evidence="6">
    <location>
        <begin position="223"/>
        <end position="244"/>
    </location>
</feature>
<dbReference type="NCBIfam" id="TIGR03718">
    <property type="entry name" value="R_switched_Alx"/>
    <property type="match status" value="1"/>
</dbReference>
<feature type="transmembrane region" description="Helical" evidence="6">
    <location>
        <begin position="103"/>
        <end position="125"/>
    </location>
</feature>
<evidence type="ECO:0000256" key="3">
    <source>
        <dbReference type="ARBA" id="ARBA00022692"/>
    </source>
</evidence>
<evidence type="ECO:0000256" key="2">
    <source>
        <dbReference type="ARBA" id="ARBA00007511"/>
    </source>
</evidence>
<dbReference type="AlphaFoldDB" id="A0A4R2HN74"/>
<reference evidence="7 8" key="1">
    <citation type="journal article" date="2015" name="Stand. Genomic Sci.">
        <title>Genomic Encyclopedia of Bacterial and Archaeal Type Strains, Phase III: the genomes of soil and plant-associated and newly described type strains.</title>
        <authorList>
            <person name="Whitman W.B."/>
            <person name="Woyke T."/>
            <person name="Klenk H.P."/>
            <person name="Zhou Y."/>
            <person name="Lilburn T.G."/>
            <person name="Beck B.J."/>
            <person name="De Vos P."/>
            <person name="Vandamme P."/>
            <person name="Eisen J.A."/>
            <person name="Garrity G."/>
            <person name="Hugenholtz P."/>
            <person name="Kyrpides N.C."/>
        </authorList>
    </citation>
    <scope>NUCLEOTIDE SEQUENCE [LARGE SCALE GENOMIC DNA]</scope>
    <source>
        <strain evidence="7 8">VKM Ac-2572</strain>
    </source>
</reference>
<proteinExistence type="inferred from homology"/>
<dbReference type="InterPro" id="IPR005496">
    <property type="entry name" value="Integral_membrane_TerC"/>
</dbReference>
<sequence>MSVSPLVWILSLGLILALLAFDYFFHVRSAHVPTLREAAIWSCVYVGIAVLFGLGCFLFGGTAMGSEYFAGYITEKALSVDNLFVFLIIMTSFRVPRENQQKVLLFGIVFSLIARSGFIFLGSALLNTFSWVFYLFGVALLLTAGNMLKPQTEESHSAQNLVVRLSRRLFRTSEDFDGDRLFTSLDGRRMMTPMVLVMVAIGGTDLMFALDSIPAIFGLTQNVFIVFTATAFSLLGLRQLYFLLDGLLDRLIYLSFGLAAILAFIGAKLILHALHENNLPFINNGEHVDVVEISTGLSLVVIMAVLVITVLASLFSTRGRTQTAMANIRRDANAYLDAEYTMDQGERERIFLRLLAARDHIIALGPQARQQVKNEPELMDLCRQVAESHAAAHADHEIRPSL</sequence>
<accession>A0A4R2HN74</accession>
<feature type="transmembrane region" description="Helical" evidence="6">
    <location>
        <begin position="131"/>
        <end position="148"/>
    </location>
</feature>
<dbReference type="GO" id="GO:0016020">
    <property type="term" value="C:membrane"/>
    <property type="evidence" value="ECO:0007669"/>
    <property type="project" value="UniProtKB-SubCell"/>
</dbReference>
<evidence type="ECO:0000256" key="4">
    <source>
        <dbReference type="ARBA" id="ARBA00022989"/>
    </source>
</evidence>
<evidence type="ECO:0000313" key="8">
    <source>
        <dbReference type="Proteomes" id="UP000294508"/>
    </source>
</evidence>
<gene>
    <name evidence="7" type="ORF">EV652_10544</name>
</gene>
<feature type="transmembrane region" description="Helical" evidence="6">
    <location>
        <begin position="6"/>
        <end position="26"/>
    </location>
</feature>
<evidence type="ECO:0000256" key="6">
    <source>
        <dbReference type="SAM" id="Phobius"/>
    </source>
</evidence>
<dbReference type="OrthoDB" id="5242957at2"/>
<evidence type="ECO:0000313" key="7">
    <source>
        <dbReference type="EMBL" id="TCO30051.1"/>
    </source>
</evidence>
<dbReference type="PANTHER" id="PTHR30238:SF0">
    <property type="entry name" value="THYLAKOID MEMBRANE PROTEIN TERC, CHLOROPLASTIC"/>
    <property type="match status" value="1"/>
</dbReference>
<feature type="transmembrane region" description="Helical" evidence="6">
    <location>
        <begin position="293"/>
        <end position="315"/>
    </location>
</feature>
<keyword evidence="3 6" id="KW-0812">Transmembrane</keyword>
<keyword evidence="5 6" id="KW-0472">Membrane</keyword>
<name>A0A4R2HN74_9ACTN</name>
<feature type="transmembrane region" description="Helical" evidence="6">
    <location>
        <begin position="69"/>
        <end position="91"/>
    </location>
</feature>
<dbReference type="Pfam" id="PF03741">
    <property type="entry name" value="TerC"/>
    <property type="match status" value="1"/>
</dbReference>
<dbReference type="EMBL" id="SLWN01000005">
    <property type="protein sequence ID" value="TCO30051.1"/>
    <property type="molecule type" value="Genomic_DNA"/>
</dbReference>
<feature type="transmembrane region" description="Helical" evidence="6">
    <location>
        <begin position="38"/>
        <end position="63"/>
    </location>
</feature>
<keyword evidence="8" id="KW-1185">Reference proteome</keyword>
<comment type="subcellular location">
    <subcellularLocation>
        <location evidence="1">Membrane</location>
        <topology evidence="1">Multi-pass membrane protein</topology>
    </subcellularLocation>
</comment>
<protein>
    <submittedName>
        <fullName evidence="7">Tellurite resistance protein TerC</fullName>
    </submittedName>
</protein>
<evidence type="ECO:0000256" key="5">
    <source>
        <dbReference type="ARBA" id="ARBA00023136"/>
    </source>
</evidence>
<comment type="similarity">
    <text evidence="2">Belongs to the TerC family.</text>
</comment>